<dbReference type="AlphaFoldDB" id="A0A937RS43"/>
<dbReference type="SUPFAM" id="SSF53335">
    <property type="entry name" value="S-adenosyl-L-methionine-dependent methyltransferases"/>
    <property type="match status" value="1"/>
</dbReference>
<comment type="caution">
    <text evidence="1">The sequence shown here is derived from an EMBL/GenBank/DDBJ whole genome shotgun (WGS) entry which is preliminary data.</text>
</comment>
<dbReference type="InterPro" id="IPR006764">
    <property type="entry name" value="SAM_dep_MeTrfase_SAV2177_type"/>
</dbReference>
<dbReference type="InterPro" id="IPR029063">
    <property type="entry name" value="SAM-dependent_MTases_sf"/>
</dbReference>
<dbReference type="EMBL" id="JAEACQ010000312">
    <property type="protein sequence ID" value="MBL7632349.1"/>
    <property type="molecule type" value="Genomic_DNA"/>
</dbReference>
<protein>
    <submittedName>
        <fullName evidence="1">SAM-dependent methyltransferase</fullName>
    </submittedName>
</protein>
<dbReference type="Pfam" id="PF04672">
    <property type="entry name" value="Methyltransf_19"/>
    <property type="match status" value="1"/>
</dbReference>
<proteinExistence type="predicted"/>
<name>A0A937RS43_9ACTN</name>
<evidence type="ECO:0000313" key="2">
    <source>
        <dbReference type="Proteomes" id="UP000604475"/>
    </source>
</evidence>
<gene>
    <name evidence="1" type="ORF">I7412_35390</name>
</gene>
<dbReference type="Proteomes" id="UP000604475">
    <property type="component" value="Unassembled WGS sequence"/>
</dbReference>
<keyword evidence="2" id="KW-1185">Reference proteome</keyword>
<reference evidence="1" key="1">
    <citation type="submission" date="2020-12" db="EMBL/GenBank/DDBJ databases">
        <title>Genomic characterization of non-nitrogen-fixing Frankia strains.</title>
        <authorList>
            <person name="Carlos-Shanley C."/>
            <person name="Guerra T."/>
            <person name="Hahn D."/>
        </authorList>
    </citation>
    <scope>NUCLEOTIDE SEQUENCE</scope>
    <source>
        <strain evidence="1">CN6</strain>
    </source>
</reference>
<accession>A0A937RS43</accession>
<dbReference type="Gene3D" id="3.40.50.150">
    <property type="entry name" value="Vaccinia Virus protein VP39"/>
    <property type="match status" value="1"/>
</dbReference>
<keyword evidence="1" id="KW-0489">Methyltransferase</keyword>
<organism evidence="1 2">
    <name type="scientific">Frankia nepalensis</name>
    <dbReference type="NCBI Taxonomy" id="1836974"/>
    <lineage>
        <taxon>Bacteria</taxon>
        <taxon>Bacillati</taxon>
        <taxon>Actinomycetota</taxon>
        <taxon>Actinomycetes</taxon>
        <taxon>Frankiales</taxon>
        <taxon>Frankiaceae</taxon>
        <taxon>Frankia</taxon>
    </lineage>
</organism>
<dbReference type="PIRSF" id="PIRSF017393">
    <property type="entry name" value="MTase_SAV2177"/>
    <property type="match status" value="1"/>
</dbReference>
<dbReference type="GO" id="GO:0032259">
    <property type="term" value="P:methylation"/>
    <property type="evidence" value="ECO:0007669"/>
    <property type="project" value="UniProtKB-KW"/>
</dbReference>
<evidence type="ECO:0000313" key="1">
    <source>
        <dbReference type="EMBL" id="MBL7632349.1"/>
    </source>
</evidence>
<keyword evidence="1" id="KW-0808">Transferase</keyword>
<sequence>MYDYFLGGKDNFPADRAAAERVLQVMPSALLGARENRRFLHRAVRQVAGAGVAQFLDVGMGIPAAPNVHEIAQEVIPAARVVYVDNDPLVSVYARALLTSSRQGCTAYVEADLRAPEDILASDEVAGTLDLSLPVALSLVAVLPFLLDADDPAGVVRRLVDALAPGSVLILSHGTGDFAPEEARRGVEVYQHSGIRVRVRSKEEIAGLVPVGMTLKEPGVVPVHRWGGRRSRRRDAEIGVYGLVARKL</sequence>
<dbReference type="GO" id="GO:0008168">
    <property type="term" value="F:methyltransferase activity"/>
    <property type="evidence" value="ECO:0007669"/>
    <property type="project" value="UniProtKB-KW"/>
</dbReference>